<evidence type="ECO:0000313" key="3">
    <source>
        <dbReference type="Proteomes" id="UP000273158"/>
    </source>
</evidence>
<dbReference type="RefSeq" id="WP_121061141.1">
    <property type="nucleotide sequence ID" value="NZ_RCDB01000004.1"/>
</dbReference>
<dbReference type="EMBL" id="RCDB01000004">
    <property type="protein sequence ID" value="RLK46744.1"/>
    <property type="molecule type" value="Genomic_DNA"/>
</dbReference>
<protein>
    <submittedName>
        <fullName evidence="2">LmbE family N-acetylglucosaminyl deacetylase</fullName>
    </submittedName>
</protein>
<dbReference type="InterPro" id="IPR024078">
    <property type="entry name" value="LmbE-like_dom_sf"/>
</dbReference>
<dbReference type="CDD" id="cd02440">
    <property type="entry name" value="AdoMet_MTases"/>
    <property type="match status" value="1"/>
</dbReference>
<dbReference type="PANTHER" id="PTHR12993">
    <property type="entry name" value="N-ACETYLGLUCOSAMINYL-PHOSPHATIDYLINOSITOL DE-N-ACETYLASE-RELATED"/>
    <property type="match status" value="1"/>
</dbReference>
<dbReference type="Pfam" id="PF05401">
    <property type="entry name" value="NodS"/>
    <property type="match status" value="1"/>
</dbReference>
<dbReference type="Proteomes" id="UP000273158">
    <property type="component" value="Unassembled WGS sequence"/>
</dbReference>
<keyword evidence="1" id="KW-0862">Zinc</keyword>
<dbReference type="PANTHER" id="PTHR12993:SF29">
    <property type="entry name" value="BLR3841 PROTEIN"/>
    <property type="match status" value="1"/>
</dbReference>
<dbReference type="InterPro" id="IPR008715">
    <property type="entry name" value="SAM-MeTfrase_NodS-like"/>
</dbReference>
<dbReference type="GO" id="GO:0008757">
    <property type="term" value="F:S-adenosylmethionine-dependent methyltransferase activity"/>
    <property type="evidence" value="ECO:0007669"/>
    <property type="project" value="InterPro"/>
</dbReference>
<dbReference type="Pfam" id="PF02585">
    <property type="entry name" value="PIG-L"/>
    <property type="match status" value="1"/>
</dbReference>
<organism evidence="2 3">
    <name type="scientific">Microbacterium telephonicum</name>
    <dbReference type="NCBI Taxonomy" id="1714841"/>
    <lineage>
        <taxon>Bacteria</taxon>
        <taxon>Bacillati</taxon>
        <taxon>Actinomycetota</taxon>
        <taxon>Actinomycetes</taxon>
        <taxon>Micrococcales</taxon>
        <taxon>Microbacteriaceae</taxon>
        <taxon>Microbacterium</taxon>
    </lineage>
</organism>
<dbReference type="OrthoDB" id="116799at2"/>
<gene>
    <name evidence="2" type="ORF">C7474_2930</name>
</gene>
<comment type="caution">
    <text evidence="2">The sequence shown here is derived from an EMBL/GenBank/DDBJ whole genome shotgun (WGS) entry which is preliminary data.</text>
</comment>
<dbReference type="GO" id="GO:0009312">
    <property type="term" value="P:oligosaccharide biosynthetic process"/>
    <property type="evidence" value="ECO:0007669"/>
    <property type="project" value="InterPro"/>
</dbReference>
<dbReference type="GO" id="GO:0016137">
    <property type="term" value="P:glycoside metabolic process"/>
    <property type="evidence" value="ECO:0007669"/>
    <property type="project" value="UniProtKB-ARBA"/>
</dbReference>
<dbReference type="Gene3D" id="3.40.50.150">
    <property type="entry name" value="Vaccinia Virus protein VP39"/>
    <property type="match status" value="1"/>
</dbReference>
<evidence type="ECO:0000256" key="1">
    <source>
        <dbReference type="ARBA" id="ARBA00022833"/>
    </source>
</evidence>
<proteinExistence type="predicted"/>
<accession>A0A498BS15</accession>
<reference evidence="2 3" key="1">
    <citation type="journal article" date="2015" name="Stand. Genomic Sci.">
        <title>Genomic Encyclopedia of Bacterial and Archaeal Type Strains, Phase III: the genomes of soil and plant-associated and newly described type strains.</title>
        <authorList>
            <person name="Whitman W.B."/>
            <person name="Woyke T."/>
            <person name="Klenk H.P."/>
            <person name="Zhou Y."/>
            <person name="Lilburn T.G."/>
            <person name="Beck B.J."/>
            <person name="De Vos P."/>
            <person name="Vandamme P."/>
            <person name="Eisen J.A."/>
            <person name="Garrity G."/>
            <person name="Hugenholtz P."/>
            <person name="Kyrpides N.C."/>
        </authorList>
    </citation>
    <scope>NUCLEOTIDE SEQUENCE [LARGE SCALE GENOMIC DNA]</scope>
    <source>
        <strain evidence="2 3">S2T63</strain>
    </source>
</reference>
<dbReference type="SUPFAM" id="SSF102588">
    <property type="entry name" value="LmbE-like"/>
    <property type="match status" value="1"/>
</dbReference>
<keyword evidence="3" id="KW-1185">Reference proteome</keyword>
<evidence type="ECO:0000313" key="2">
    <source>
        <dbReference type="EMBL" id="RLK46744.1"/>
    </source>
</evidence>
<dbReference type="InterPro" id="IPR029063">
    <property type="entry name" value="SAM-dependent_MTases_sf"/>
</dbReference>
<name>A0A498BS15_9MICO</name>
<dbReference type="GO" id="GO:0016811">
    <property type="term" value="F:hydrolase activity, acting on carbon-nitrogen (but not peptide) bonds, in linear amides"/>
    <property type="evidence" value="ECO:0007669"/>
    <property type="project" value="TreeGrafter"/>
</dbReference>
<dbReference type="Gene3D" id="3.40.50.10320">
    <property type="entry name" value="LmbE-like"/>
    <property type="match status" value="1"/>
</dbReference>
<dbReference type="InterPro" id="IPR003737">
    <property type="entry name" value="GlcNAc_PI_deacetylase-related"/>
</dbReference>
<sequence>MSVVFDHREPGTAEEHWQAAAPWSRASPLSFDVDRVVIVAAHPDDETLGAGGLIATAHAHGIPVSVLVLTDGEASHPDTPSLAEARRAETLAALAALGERITVRFAGLPDGGLREHRTEVRAAIADVVGEGPAARTLVAVPWWGDGHRDHRIAGEAALALRASGADVVGYPIWMWHWSSPDAVDGRAWRTLELQPDVVDAKRRAIAAHRSQLESAGGAPPIIHAGMRSHFERTHEVFVTAPRDDEPPVHTADWFEGFYRRHDDPWGFESRWYERRKRALLLATLTRPHYARAIELGCATGLLTAELVRRADRVTAVDVSEEALRRARARVDDPRVTFVRGELPDWWPDGEADLIVLSEIAYYWRPDELVRALTRIAATLSPDGELVACHWRPAIEGCALDGDDVHAAIVASGLFRRGSTHLEDEFVLEVFRPASASPPPGRVQGDVG</sequence>
<dbReference type="AlphaFoldDB" id="A0A498BS15"/>
<dbReference type="SUPFAM" id="SSF53335">
    <property type="entry name" value="S-adenosyl-L-methionine-dependent methyltransferases"/>
    <property type="match status" value="1"/>
</dbReference>